<sequence>MSLLPLEVFSTWGLSFISADGQQFVVQWHHVHLKDQNATTPFNFQALLDKSGKIKFMYKELPILPNKISSEKHPVKIGLSDAYYIDSKSNEGVIRTIYEYHRVAIDMQKIRPRTVVILEPLPTCNLAEDCRFFFNKCHKLKENEMKKCPSYSALSKKPKDSVPVAVVIVIVVVLILCISVAIWCFYGYSHPTTPLGIWMMEHRPSQMKAKMANMKFWKQSTPAGDKYRIESEA</sequence>
<organism evidence="6 7">
    <name type="scientific">Acanthosepion pharaonis</name>
    <name type="common">Pharaoh cuttlefish</name>
    <name type="synonym">Sepia pharaonis</name>
    <dbReference type="NCBI Taxonomy" id="158019"/>
    <lineage>
        <taxon>Eukaryota</taxon>
        <taxon>Metazoa</taxon>
        <taxon>Spiralia</taxon>
        <taxon>Lophotrochozoa</taxon>
        <taxon>Mollusca</taxon>
        <taxon>Cephalopoda</taxon>
        <taxon>Coleoidea</taxon>
        <taxon>Decapodiformes</taxon>
        <taxon>Sepiida</taxon>
        <taxon>Sepiina</taxon>
        <taxon>Sepiidae</taxon>
        <taxon>Acanthosepion</taxon>
    </lineage>
</organism>
<evidence type="ECO:0000313" key="6">
    <source>
        <dbReference type="EMBL" id="CAE1277907.1"/>
    </source>
</evidence>
<dbReference type="InterPro" id="IPR031152">
    <property type="entry name" value="PLXDC"/>
</dbReference>
<comment type="caution">
    <text evidence="6">The sequence shown here is derived from an EMBL/GenBank/DDBJ whole genome shotgun (WGS) entry which is preliminary data.</text>
</comment>
<protein>
    <submittedName>
        <fullName evidence="6">Uncharacterized protein</fullName>
    </submittedName>
</protein>
<feature type="transmembrane region" description="Helical" evidence="5">
    <location>
        <begin position="164"/>
        <end position="188"/>
    </location>
</feature>
<evidence type="ECO:0000256" key="3">
    <source>
        <dbReference type="ARBA" id="ARBA00022729"/>
    </source>
</evidence>
<dbReference type="AlphaFoldDB" id="A0A812CVG8"/>
<keyword evidence="4 5" id="KW-1133">Transmembrane helix</keyword>
<keyword evidence="3" id="KW-0732">Signal</keyword>
<dbReference type="OrthoDB" id="6285106at2759"/>
<dbReference type="PANTHER" id="PTHR13055:SF12">
    <property type="entry name" value="LD40707P"/>
    <property type="match status" value="1"/>
</dbReference>
<dbReference type="Proteomes" id="UP000597762">
    <property type="component" value="Unassembled WGS sequence"/>
</dbReference>
<evidence type="ECO:0000256" key="1">
    <source>
        <dbReference type="ARBA" id="ARBA00004479"/>
    </source>
</evidence>
<dbReference type="PANTHER" id="PTHR13055">
    <property type="entry name" value="TUMOR ENDOTHELIAL MARKER 7 RELATED"/>
    <property type="match status" value="1"/>
</dbReference>
<proteinExistence type="predicted"/>
<dbReference type="GO" id="GO:0016020">
    <property type="term" value="C:membrane"/>
    <property type="evidence" value="ECO:0007669"/>
    <property type="project" value="UniProtKB-SubCell"/>
</dbReference>
<evidence type="ECO:0000256" key="4">
    <source>
        <dbReference type="ARBA" id="ARBA00022989"/>
    </source>
</evidence>
<gene>
    <name evidence="6" type="ORF">SPHA_40932</name>
</gene>
<dbReference type="EMBL" id="CAHIKZ030001947">
    <property type="protein sequence ID" value="CAE1277907.1"/>
    <property type="molecule type" value="Genomic_DNA"/>
</dbReference>
<evidence type="ECO:0000313" key="7">
    <source>
        <dbReference type="Proteomes" id="UP000597762"/>
    </source>
</evidence>
<keyword evidence="2 5" id="KW-0812">Transmembrane</keyword>
<evidence type="ECO:0000256" key="5">
    <source>
        <dbReference type="SAM" id="Phobius"/>
    </source>
</evidence>
<keyword evidence="5" id="KW-0472">Membrane</keyword>
<keyword evidence="7" id="KW-1185">Reference proteome</keyword>
<name>A0A812CVG8_ACAPH</name>
<accession>A0A812CVG8</accession>
<comment type="subcellular location">
    <subcellularLocation>
        <location evidence="1">Membrane</location>
        <topology evidence="1">Single-pass type I membrane protein</topology>
    </subcellularLocation>
</comment>
<evidence type="ECO:0000256" key="2">
    <source>
        <dbReference type="ARBA" id="ARBA00022692"/>
    </source>
</evidence>
<reference evidence="6" key="1">
    <citation type="submission" date="2021-01" db="EMBL/GenBank/DDBJ databases">
        <authorList>
            <person name="Li R."/>
            <person name="Bekaert M."/>
        </authorList>
    </citation>
    <scope>NUCLEOTIDE SEQUENCE</scope>
    <source>
        <strain evidence="6">Farmed</strain>
    </source>
</reference>